<dbReference type="SUPFAM" id="SSF51658">
    <property type="entry name" value="Xylose isomerase-like"/>
    <property type="match status" value="1"/>
</dbReference>
<feature type="domain" description="Xylose isomerase-like TIM barrel" evidence="1">
    <location>
        <begin position="26"/>
        <end position="257"/>
    </location>
</feature>
<reference evidence="2 3" key="1">
    <citation type="submission" date="2016-08" db="EMBL/GenBank/DDBJ databases">
        <title>Novel Firmicutes and Novel Genomes.</title>
        <authorList>
            <person name="Poppleton D.I."/>
            <person name="Gribaldo S."/>
        </authorList>
    </citation>
    <scope>NUCLEOTIDE SEQUENCE [LARGE SCALE GENOMIC DNA]</scope>
    <source>
        <strain evidence="2 3">CTT3</strain>
    </source>
</reference>
<dbReference type="Pfam" id="PF01261">
    <property type="entry name" value="AP_endonuc_2"/>
    <property type="match status" value="1"/>
</dbReference>
<accession>A0A419TAX6</accession>
<proteinExistence type="predicted"/>
<dbReference type="Proteomes" id="UP000284177">
    <property type="component" value="Unassembled WGS sequence"/>
</dbReference>
<dbReference type="Gene3D" id="3.20.20.150">
    <property type="entry name" value="Divalent-metal-dependent TIM barrel enzymes"/>
    <property type="match status" value="1"/>
</dbReference>
<dbReference type="InterPro" id="IPR050312">
    <property type="entry name" value="IolE/XylAMocC-like"/>
</dbReference>
<protein>
    <recommendedName>
        <fullName evidence="1">Xylose isomerase-like TIM barrel domain-containing protein</fullName>
    </recommendedName>
</protein>
<dbReference type="AlphaFoldDB" id="A0A419TAX6"/>
<evidence type="ECO:0000313" key="2">
    <source>
        <dbReference type="EMBL" id="RKD34638.1"/>
    </source>
</evidence>
<keyword evidence="3" id="KW-1185">Reference proteome</keyword>
<dbReference type="RefSeq" id="WP_120166738.1">
    <property type="nucleotide sequence ID" value="NZ_MCIB01000001.1"/>
</dbReference>
<gene>
    <name evidence="2" type="ORF">BET03_02085</name>
</gene>
<dbReference type="EMBL" id="MCIB01000001">
    <property type="protein sequence ID" value="RKD34638.1"/>
    <property type="molecule type" value="Genomic_DNA"/>
</dbReference>
<dbReference type="InterPro" id="IPR013022">
    <property type="entry name" value="Xyl_isomerase-like_TIM-brl"/>
</dbReference>
<organism evidence="2 3">
    <name type="scientific">Thermohalobacter berrensis</name>
    <dbReference type="NCBI Taxonomy" id="99594"/>
    <lineage>
        <taxon>Bacteria</taxon>
        <taxon>Bacillati</taxon>
        <taxon>Bacillota</taxon>
        <taxon>Tissierellia</taxon>
        <taxon>Tissierellales</taxon>
        <taxon>Thermohalobacteraceae</taxon>
        <taxon>Thermohalobacter</taxon>
    </lineage>
</organism>
<evidence type="ECO:0000313" key="3">
    <source>
        <dbReference type="Proteomes" id="UP000284177"/>
    </source>
</evidence>
<dbReference type="OrthoDB" id="9801960at2"/>
<sequence>MNRKADKYKLGIFSWFGYILPLPKRLRLIKEAGFDVTTLWWEDEIGYKKEDMPKIVKECGLLIENIHVPYNYCEDLWSRENLIRQKAIKTHIEWIEECAKYNIPIIVMHVSDKNALKTPNKYGLFSLYELTKKAEELNVTLAIENTKYYSFIDYLLEYIKSDYLGFCYDSSHDWLYGKEKCGILNRWKYRLICTHLSDNNGVYDCHWLPGEGIINWQKVMRNVLIPSYRGNLTLEVIAQREKYCKPEKFLKEAYNRLQKLIESI</sequence>
<dbReference type="PANTHER" id="PTHR12110">
    <property type="entry name" value="HYDROXYPYRUVATE ISOMERASE"/>
    <property type="match status" value="1"/>
</dbReference>
<evidence type="ECO:0000259" key="1">
    <source>
        <dbReference type="Pfam" id="PF01261"/>
    </source>
</evidence>
<name>A0A419TAX6_9FIRM</name>
<dbReference type="InterPro" id="IPR036237">
    <property type="entry name" value="Xyl_isomerase-like_sf"/>
</dbReference>
<comment type="caution">
    <text evidence="2">The sequence shown here is derived from an EMBL/GenBank/DDBJ whole genome shotgun (WGS) entry which is preliminary data.</text>
</comment>